<feature type="transmembrane region" description="Helical" evidence="8">
    <location>
        <begin position="409"/>
        <end position="431"/>
    </location>
</feature>
<dbReference type="RefSeq" id="WP_062006804.1">
    <property type="nucleotide sequence ID" value="NZ_CP012677.1"/>
</dbReference>
<organism evidence="10 11">
    <name type="scientific">Arthrobacter alpinus</name>
    <dbReference type="NCBI Taxonomy" id="656366"/>
    <lineage>
        <taxon>Bacteria</taxon>
        <taxon>Bacillati</taxon>
        <taxon>Actinomycetota</taxon>
        <taxon>Actinomycetes</taxon>
        <taxon>Micrococcales</taxon>
        <taxon>Micrococcaceae</taxon>
        <taxon>Arthrobacter</taxon>
    </lineage>
</organism>
<dbReference type="NCBIfam" id="TIGR01625">
    <property type="entry name" value="YidE_YbjL_dupl"/>
    <property type="match status" value="1"/>
</dbReference>
<feature type="transmembrane region" description="Helical" evidence="8">
    <location>
        <begin position="380"/>
        <end position="403"/>
    </location>
</feature>
<proteinExistence type="inferred from homology"/>
<dbReference type="SUPFAM" id="SSF116726">
    <property type="entry name" value="TrkA C-terminal domain-like"/>
    <property type="match status" value="1"/>
</dbReference>
<comment type="similarity">
    <text evidence="2">Belongs to the AAE transporter (TC 2.A.81) family.</text>
</comment>
<evidence type="ECO:0000256" key="4">
    <source>
        <dbReference type="ARBA" id="ARBA00022475"/>
    </source>
</evidence>
<feature type="transmembrane region" description="Helical" evidence="8">
    <location>
        <begin position="34"/>
        <end position="56"/>
    </location>
</feature>
<evidence type="ECO:0000256" key="5">
    <source>
        <dbReference type="ARBA" id="ARBA00022692"/>
    </source>
</evidence>
<feature type="domain" description="RCK C-terminal" evidence="9">
    <location>
        <begin position="207"/>
        <end position="290"/>
    </location>
</feature>
<keyword evidence="6 8" id="KW-1133">Transmembrane helix</keyword>
<feature type="transmembrane region" description="Helical" evidence="8">
    <location>
        <begin position="6"/>
        <end position="27"/>
    </location>
</feature>
<reference evidence="11" key="1">
    <citation type="submission" date="2015-09" db="EMBL/GenBank/DDBJ databases">
        <title>Complete genome of Arthrobacter alpinus strain R3.8.</title>
        <authorList>
            <person name="See-Too W.S."/>
            <person name="Chan K.G."/>
        </authorList>
    </citation>
    <scope>NUCLEOTIDE SEQUENCE [LARGE SCALE GENOMIC DNA]</scope>
    <source>
        <strain evidence="11">R3.8</strain>
    </source>
</reference>
<dbReference type="GO" id="GO:0008324">
    <property type="term" value="F:monoatomic cation transmembrane transporter activity"/>
    <property type="evidence" value="ECO:0007669"/>
    <property type="project" value="InterPro"/>
</dbReference>
<dbReference type="PROSITE" id="PS51202">
    <property type="entry name" value="RCK_C"/>
    <property type="match status" value="1"/>
</dbReference>
<dbReference type="NCBIfam" id="TIGR03802">
    <property type="entry name" value="Asp_Ala_antiprt"/>
    <property type="match status" value="1"/>
</dbReference>
<evidence type="ECO:0000256" key="2">
    <source>
        <dbReference type="ARBA" id="ARBA00009854"/>
    </source>
</evidence>
<comment type="subcellular location">
    <subcellularLocation>
        <location evidence="1">Cell membrane</location>
        <topology evidence="1">Multi-pass membrane protein</topology>
    </subcellularLocation>
</comment>
<sequence length="569" mass="59873">MSILNALFTAEPLLALFITLALGYLIGKIRIGSFVLGGIAGTLLVGVVIGQIGVSIDPGIKTIFFALFIYAVGFQGGPQFVHALNRRSLNQLVSAVVMTVVGLITVLVGAWMFGLDRGLAAGLASGGLTQSAIIGTAGNAISHLGLSSAVTKTMQTNVAVGYAVTYIFGSLGPILLVTWFLPAIKRWNVRAEALKLAAAMSGGHAELEPGQFNAVRPVVTRFFSISEAQGSTRKTTLQLDEALSDAAVDAVVRSGEAISFTNETVLQAGDVVALSGTPEAMKVGGTLLGDEVPAPTGFRLVEESREIILTNKALTSRSMSEIHEHVNVDTRHGVYLTKALRMGKDLPLLDKVTFDRGDELHFVGRPSDLDRVQSKLGYKISAAAMADFVFFGIGMTIGLLLGLITFKLWGVPISLGSGVGCLFSGLLFGWLRSVHPRYAALPIGASNFLRDFGLAVFVGIVGITAGPQALVAIQQHGITLFLLGVGVTLIPPILTFFFSYYVLRIRNPIEALACVAGGRSSNPAFAALLAKAGNSTPVVSFTITYAVANVFLTLWGPVIIGIITKNASA</sequence>
<keyword evidence="7 8" id="KW-0472">Membrane</keyword>
<evidence type="ECO:0000256" key="1">
    <source>
        <dbReference type="ARBA" id="ARBA00004651"/>
    </source>
</evidence>
<dbReference type="KEGG" id="aaq:AOC05_08170"/>
<dbReference type="PANTHER" id="PTHR30445:SF9">
    <property type="match status" value="1"/>
</dbReference>
<evidence type="ECO:0000256" key="7">
    <source>
        <dbReference type="ARBA" id="ARBA00023136"/>
    </source>
</evidence>
<dbReference type="InterPro" id="IPR006037">
    <property type="entry name" value="RCK_C"/>
</dbReference>
<feature type="transmembrane region" description="Helical" evidence="8">
    <location>
        <begin position="93"/>
        <end position="113"/>
    </location>
</feature>
<dbReference type="GO" id="GO:0006813">
    <property type="term" value="P:potassium ion transport"/>
    <property type="evidence" value="ECO:0007669"/>
    <property type="project" value="InterPro"/>
</dbReference>
<protein>
    <submittedName>
        <fullName evidence="10">Transporter</fullName>
    </submittedName>
</protein>
<keyword evidence="5 8" id="KW-0812">Transmembrane</keyword>
<evidence type="ECO:0000313" key="11">
    <source>
        <dbReference type="Proteomes" id="UP000062833"/>
    </source>
</evidence>
<dbReference type="EMBL" id="CP012677">
    <property type="protein sequence ID" value="ALE92310.1"/>
    <property type="molecule type" value="Genomic_DNA"/>
</dbReference>
<evidence type="ECO:0000313" key="10">
    <source>
        <dbReference type="EMBL" id="ALE92310.1"/>
    </source>
</evidence>
<dbReference type="AlphaFoldDB" id="A0A0M4QMH1"/>
<dbReference type="Pfam" id="PF06826">
    <property type="entry name" value="Asp-Al_Ex"/>
    <property type="match status" value="2"/>
</dbReference>
<evidence type="ECO:0000256" key="6">
    <source>
        <dbReference type="ARBA" id="ARBA00022989"/>
    </source>
</evidence>
<keyword evidence="4" id="KW-1003">Cell membrane</keyword>
<gene>
    <name evidence="10" type="ORF">AOC05_08170</name>
</gene>
<dbReference type="OrthoDB" id="5166626at2"/>
<dbReference type="Proteomes" id="UP000062833">
    <property type="component" value="Chromosome"/>
</dbReference>
<dbReference type="PATRIC" id="fig|656366.3.peg.1740"/>
<dbReference type="GO" id="GO:0005886">
    <property type="term" value="C:plasma membrane"/>
    <property type="evidence" value="ECO:0007669"/>
    <property type="project" value="UniProtKB-SubCell"/>
</dbReference>
<evidence type="ECO:0000256" key="3">
    <source>
        <dbReference type="ARBA" id="ARBA00022448"/>
    </source>
</evidence>
<feature type="transmembrane region" description="Helical" evidence="8">
    <location>
        <begin position="159"/>
        <end position="181"/>
    </location>
</feature>
<dbReference type="InterPro" id="IPR006512">
    <property type="entry name" value="YidE_YbjL"/>
</dbReference>
<dbReference type="InterPro" id="IPR036721">
    <property type="entry name" value="RCK_C_sf"/>
</dbReference>
<name>A0A0M4QMH1_9MICC</name>
<feature type="transmembrane region" description="Helical" evidence="8">
    <location>
        <begin position="452"/>
        <end position="473"/>
    </location>
</feature>
<dbReference type="PANTHER" id="PTHR30445">
    <property type="entry name" value="K(+)_H(+) ANTIPORTER SUBUNIT KHTT"/>
    <property type="match status" value="1"/>
</dbReference>
<keyword evidence="11" id="KW-1185">Reference proteome</keyword>
<feature type="transmembrane region" description="Helical" evidence="8">
    <location>
        <begin position="62"/>
        <end position="81"/>
    </location>
</feature>
<feature type="transmembrane region" description="Helical" evidence="8">
    <location>
        <begin position="538"/>
        <end position="563"/>
    </location>
</feature>
<evidence type="ECO:0000259" key="9">
    <source>
        <dbReference type="PROSITE" id="PS51202"/>
    </source>
</evidence>
<keyword evidence="3" id="KW-0813">Transport</keyword>
<dbReference type="InterPro" id="IPR022457">
    <property type="entry name" value="Asp_Ala_antiprt"/>
</dbReference>
<dbReference type="InterPro" id="IPR050144">
    <property type="entry name" value="AAE_transporter"/>
</dbReference>
<evidence type="ECO:0000256" key="8">
    <source>
        <dbReference type="SAM" id="Phobius"/>
    </source>
</evidence>
<feature type="transmembrane region" description="Helical" evidence="8">
    <location>
        <begin position="479"/>
        <end position="503"/>
    </location>
</feature>
<accession>A0A0M4QMH1</accession>